<reference evidence="2 3" key="1">
    <citation type="journal article" date="2004" name="Proc. Natl. Acad. Sci. U.S.A.">
        <title>Structural flexibility in the Burkholderia mallei genome.</title>
        <authorList>
            <person name="Nierman W.C."/>
            <person name="DeShazer D."/>
            <person name="Kim H.S."/>
            <person name="Tettelin H."/>
            <person name="Nelson K.E."/>
            <person name="Feldblyum T."/>
            <person name="Ulrich R.L."/>
            <person name="Ronning C.M."/>
            <person name="Brinkac L.M."/>
            <person name="Daugherty S.C."/>
            <person name="Davidsen T.D."/>
            <person name="Deboy R.T."/>
            <person name="Dimitrov G."/>
            <person name="Dodson R.J."/>
            <person name="Durkin A.S."/>
            <person name="Gwinn M.L."/>
            <person name="Haft D.H."/>
            <person name="Khouri H."/>
            <person name="Kolonay J.F."/>
            <person name="Madupu R."/>
            <person name="Mohammoud Y."/>
            <person name="Nelson W.C."/>
            <person name="Radune D."/>
            <person name="Romero C.M."/>
            <person name="Sarria S."/>
            <person name="Selengut J."/>
            <person name="Shamblin C."/>
            <person name="Sullivan S.A."/>
            <person name="White O."/>
            <person name="Yu Y."/>
            <person name="Zafar N."/>
            <person name="Zhou L."/>
            <person name="Fraser C.M."/>
        </authorList>
    </citation>
    <scope>NUCLEOTIDE SEQUENCE [LARGE SCALE GENOMIC DNA]</scope>
    <source>
        <strain evidence="2 3">ATCC 23344</strain>
    </source>
</reference>
<dbReference type="eggNOG" id="ENOG50339ZY">
    <property type="taxonomic scope" value="Bacteria"/>
</dbReference>
<proteinExistence type="predicted"/>
<keyword evidence="3" id="KW-1185">Reference proteome</keyword>
<evidence type="ECO:0000313" key="3">
    <source>
        <dbReference type="Proteomes" id="UP000006693"/>
    </source>
</evidence>
<organism evidence="2 3">
    <name type="scientific">Burkholderia mallei (strain ATCC 23344)</name>
    <dbReference type="NCBI Taxonomy" id="243160"/>
    <lineage>
        <taxon>Bacteria</taxon>
        <taxon>Pseudomonadati</taxon>
        <taxon>Pseudomonadota</taxon>
        <taxon>Betaproteobacteria</taxon>
        <taxon>Burkholderiales</taxon>
        <taxon>Burkholderiaceae</taxon>
        <taxon>Burkholderia</taxon>
        <taxon>pseudomallei group</taxon>
    </lineage>
</organism>
<evidence type="ECO:0000256" key="1">
    <source>
        <dbReference type="SAM" id="MobiDB-lite"/>
    </source>
</evidence>
<feature type="region of interest" description="Disordered" evidence="1">
    <location>
        <begin position="84"/>
        <end position="122"/>
    </location>
</feature>
<dbReference type="AlphaFoldDB" id="A0A0H2WGY7"/>
<sequence length="122" mass="13531">MAARRGVAARAVSGRSRSRGCAYRVNSAHAVQPVKNETMPTADCRLPIADCRLPIADCRLPIADCRLPTADCRLPTADRRLLADCQPPTADHQPLTAGPHDIASRRIIRRRTRRSSRRVRAR</sequence>
<evidence type="ECO:0000313" key="2">
    <source>
        <dbReference type="EMBL" id="AAU48440.1"/>
    </source>
</evidence>
<protein>
    <submittedName>
        <fullName evidence="2">Conserved domain protein</fullName>
    </submittedName>
</protein>
<feature type="compositionally biased region" description="Basic residues" evidence="1">
    <location>
        <begin position="106"/>
        <end position="122"/>
    </location>
</feature>
<accession>A0A0H2WGY7</accession>
<dbReference type="EMBL" id="CP000010">
    <property type="protein sequence ID" value="AAU48440.1"/>
    <property type="molecule type" value="Genomic_DNA"/>
</dbReference>
<dbReference type="Proteomes" id="UP000006693">
    <property type="component" value="Chromosome 1"/>
</dbReference>
<gene>
    <name evidence="2" type="ordered locus">BMA3028</name>
</gene>
<dbReference type="HOGENOM" id="CLU_2022379_0_0_4"/>
<name>A0A0H2WGY7_BURMA</name>
<dbReference type="KEGG" id="bma:BMA3028"/>